<reference evidence="1 2" key="1">
    <citation type="submission" date="2024-01" db="EMBL/GenBank/DDBJ databases">
        <title>The genome of the rayed Mediterranean limpet Patella caerulea (Linnaeus, 1758).</title>
        <authorList>
            <person name="Anh-Thu Weber A."/>
            <person name="Halstead-Nussloch G."/>
        </authorList>
    </citation>
    <scope>NUCLEOTIDE SEQUENCE [LARGE SCALE GENOMIC DNA]</scope>
    <source>
        <strain evidence="1">AATW-2023a</strain>
        <tissue evidence="1">Whole specimen</tissue>
    </source>
</reference>
<evidence type="ECO:0000313" key="2">
    <source>
        <dbReference type="Proteomes" id="UP001347796"/>
    </source>
</evidence>
<proteinExistence type="predicted"/>
<dbReference type="Proteomes" id="UP001347796">
    <property type="component" value="Unassembled WGS sequence"/>
</dbReference>
<evidence type="ECO:0000313" key="1">
    <source>
        <dbReference type="EMBL" id="KAK6185276.1"/>
    </source>
</evidence>
<dbReference type="AlphaFoldDB" id="A0AAN8Q2H2"/>
<accession>A0AAN8Q2H2</accession>
<protein>
    <submittedName>
        <fullName evidence="1">Uncharacterized protein</fullName>
    </submittedName>
</protein>
<sequence>MDPVDKVMKANGVHSKRENFYKVEEAETKKSPLEHTTITTKRNKLLRRNFNLNPTTSGPTLVNRDSRVRLQMENLKLMKFQQHVTMNEKTAVINQHVSMNRMRAKLATYQRCTAGMPEPDI</sequence>
<comment type="caution">
    <text evidence="1">The sequence shown here is derived from an EMBL/GenBank/DDBJ whole genome shotgun (WGS) entry which is preliminary data.</text>
</comment>
<dbReference type="EMBL" id="JAZGQO010000006">
    <property type="protein sequence ID" value="KAK6185276.1"/>
    <property type="molecule type" value="Genomic_DNA"/>
</dbReference>
<organism evidence="1 2">
    <name type="scientific">Patella caerulea</name>
    <name type="common">Rayed Mediterranean limpet</name>
    <dbReference type="NCBI Taxonomy" id="87958"/>
    <lineage>
        <taxon>Eukaryota</taxon>
        <taxon>Metazoa</taxon>
        <taxon>Spiralia</taxon>
        <taxon>Lophotrochozoa</taxon>
        <taxon>Mollusca</taxon>
        <taxon>Gastropoda</taxon>
        <taxon>Patellogastropoda</taxon>
        <taxon>Patelloidea</taxon>
        <taxon>Patellidae</taxon>
        <taxon>Patella</taxon>
    </lineage>
</organism>
<keyword evidence="2" id="KW-1185">Reference proteome</keyword>
<name>A0AAN8Q2H2_PATCE</name>
<gene>
    <name evidence="1" type="ORF">SNE40_007544</name>
</gene>